<gene>
    <name evidence="1" type="ORF">DFR44_11345</name>
</gene>
<dbReference type="AlphaFoldDB" id="A0A4R6Y6J4"/>
<dbReference type="Proteomes" id="UP000294480">
    <property type="component" value="Unassembled WGS sequence"/>
</dbReference>
<proteinExistence type="predicted"/>
<dbReference type="EMBL" id="SNZE01000013">
    <property type="protein sequence ID" value="TDR31092.1"/>
    <property type="molecule type" value="Genomic_DNA"/>
</dbReference>
<evidence type="ECO:0000313" key="1">
    <source>
        <dbReference type="EMBL" id="TDR31092.1"/>
    </source>
</evidence>
<reference evidence="1 2" key="1">
    <citation type="submission" date="2019-03" db="EMBL/GenBank/DDBJ databases">
        <title>Genomic Encyclopedia of Type Strains, Phase IV (KMG-IV): sequencing the most valuable type-strain genomes for metagenomic binning, comparative biology and taxonomic classification.</title>
        <authorList>
            <person name="Goeker M."/>
        </authorList>
    </citation>
    <scope>NUCLEOTIDE SEQUENCE [LARGE SCALE GENOMIC DNA]</scope>
    <source>
        <strain evidence="1 2">DSM 102852</strain>
    </source>
</reference>
<keyword evidence="2" id="KW-1185">Reference proteome</keyword>
<protein>
    <submittedName>
        <fullName evidence="1">Uncharacterized protein</fullName>
    </submittedName>
</protein>
<organism evidence="1 2">
    <name type="scientific">Hydromonas duriensis</name>
    <dbReference type="NCBI Taxonomy" id="1527608"/>
    <lineage>
        <taxon>Bacteria</taxon>
        <taxon>Pseudomonadati</taxon>
        <taxon>Pseudomonadota</taxon>
        <taxon>Betaproteobacteria</taxon>
        <taxon>Burkholderiales</taxon>
        <taxon>Burkholderiaceae</taxon>
        <taxon>Hydromonas</taxon>
    </lineage>
</organism>
<sequence length="102" mass="11353">MVKKTKHVAMLSYSDFVGKALPEVPLVIIKRRHVCKCNSELHIVLEVVYGLIKTNTSCCLETRTKSCQCGEIVVPSGGYEYIADDWIDTTAKLSDYLPMSGI</sequence>
<comment type="caution">
    <text evidence="1">The sequence shown here is derived from an EMBL/GenBank/DDBJ whole genome shotgun (WGS) entry which is preliminary data.</text>
</comment>
<evidence type="ECO:0000313" key="2">
    <source>
        <dbReference type="Proteomes" id="UP000294480"/>
    </source>
</evidence>
<name>A0A4R6Y6J4_9BURK</name>
<accession>A0A4R6Y6J4</accession>